<reference evidence="2" key="1">
    <citation type="submission" date="2018-09" db="EMBL/GenBank/DDBJ databases">
        <authorList>
            <person name="Zhu H."/>
        </authorList>
    </citation>
    <scope>NUCLEOTIDE SEQUENCE [LARGE SCALE GENOMIC DNA]</scope>
    <source>
        <strain evidence="2">K1W22B-1</strain>
    </source>
</reference>
<dbReference type="EMBL" id="QYRP01000002">
    <property type="protein sequence ID" value="RJS45779.1"/>
    <property type="molecule type" value="Genomic_DNA"/>
</dbReference>
<dbReference type="Proteomes" id="UP000276542">
    <property type="component" value="Unassembled WGS sequence"/>
</dbReference>
<dbReference type="SUPFAM" id="SSF56529">
    <property type="entry name" value="FAH"/>
    <property type="match status" value="1"/>
</dbReference>
<dbReference type="RefSeq" id="WP_120059678.1">
    <property type="nucleotide sequence ID" value="NZ_QYRP01000002.1"/>
</dbReference>
<dbReference type="InterPro" id="IPR036663">
    <property type="entry name" value="Fumarylacetoacetase_C_sf"/>
</dbReference>
<sequence>MTTTPTTGSPAGTATRLRLRATDGAEVEVTPTHLVVAGYTGRDRAAVQHHIDELAAIGVPEPDTIPAFYPLATTCLTTDQQIEVDGTKTSGEVEPVLIRANGTYYLTVGSDHTDREMEKVGIQLSKAACPKPIADTVIELGDPPALVDWDSIVVRSWVDGELYQEGTLATMLPITEVLDEWDQIGGSQGIALVLFGGTRPLIDGTFRYGRDWRMQLEVPGHTPIELSYTVSVRSN</sequence>
<dbReference type="InterPro" id="IPR021269">
    <property type="entry name" value="DUF2848"/>
</dbReference>
<organism evidence="1 2">
    <name type="scientific">Nocardioides cavernaquae</name>
    <dbReference type="NCBI Taxonomy" id="2321396"/>
    <lineage>
        <taxon>Bacteria</taxon>
        <taxon>Bacillati</taxon>
        <taxon>Actinomycetota</taxon>
        <taxon>Actinomycetes</taxon>
        <taxon>Propionibacteriales</taxon>
        <taxon>Nocardioidaceae</taxon>
        <taxon>Nocardioides</taxon>
    </lineage>
</organism>
<accession>A0A3A5H501</accession>
<dbReference type="AlphaFoldDB" id="A0A3A5H501"/>
<dbReference type="OrthoDB" id="9792678at2"/>
<gene>
    <name evidence="1" type="ORF">D4739_05755</name>
</gene>
<dbReference type="Pfam" id="PF11010">
    <property type="entry name" value="DUF2848"/>
    <property type="match status" value="1"/>
</dbReference>
<proteinExistence type="predicted"/>
<evidence type="ECO:0000313" key="2">
    <source>
        <dbReference type="Proteomes" id="UP000276542"/>
    </source>
</evidence>
<protein>
    <submittedName>
        <fullName evidence="1">DUF2848 domain-containing protein</fullName>
    </submittedName>
</protein>
<name>A0A3A5H501_9ACTN</name>
<dbReference type="GO" id="GO:0003824">
    <property type="term" value="F:catalytic activity"/>
    <property type="evidence" value="ECO:0007669"/>
    <property type="project" value="InterPro"/>
</dbReference>
<keyword evidence="2" id="KW-1185">Reference proteome</keyword>
<evidence type="ECO:0000313" key="1">
    <source>
        <dbReference type="EMBL" id="RJS45779.1"/>
    </source>
</evidence>
<comment type="caution">
    <text evidence="1">The sequence shown here is derived from an EMBL/GenBank/DDBJ whole genome shotgun (WGS) entry which is preliminary data.</text>
</comment>